<dbReference type="Gene3D" id="3.40.1490.10">
    <property type="entry name" value="Bit1"/>
    <property type="match status" value="1"/>
</dbReference>
<dbReference type="InterPro" id="IPR002833">
    <property type="entry name" value="PTH2"/>
</dbReference>
<reference evidence="6 7" key="2">
    <citation type="submission" date="2013-12" db="EMBL/GenBank/DDBJ databases">
        <authorList>
            <person name="Yu Y."/>
            <person name="Lee S."/>
            <person name="de Baynast K."/>
            <person name="Wissotski M."/>
            <person name="Liu L."/>
            <person name="Talag J."/>
            <person name="Goicoechea J."/>
            <person name="Angelova A."/>
            <person name="Jetty R."/>
            <person name="Kudrna D."/>
            <person name="Golser W."/>
            <person name="Rivera L."/>
            <person name="Zhang J."/>
            <person name="Wing R."/>
        </authorList>
    </citation>
    <scope>NUCLEOTIDE SEQUENCE</scope>
</reference>
<dbReference type="eggNOG" id="KOG3282">
    <property type="taxonomic scope" value="Eukaryota"/>
</dbReference>
<dbReference type="STRING" id="77586.A0A0D9WAG1"/>
<dbReference type="EnsemblPlants" id="LPERR04G23360.3">
    <property type="protein sequence ID" value="LPERR04G23360.3"/>
    <property type="gene ID" value="LPERR04G23360"/>
</dbReference>
<dbReference type="Proteomes" id="UP000032180">
    <property type="component" value="Chromosome 4"/>
</dbReference>
<feature type="compositionally biased region" description="Basic residues" evidence="5">
    <location>
        <begin position="289"/>
        <end position="300"/>
    </location>
</feature>
<dbReference type="SUPFAM" id="SSF102462">
    <property type="entry name" value="Peptidyl-tRNA hydrolase II"/>
    <property type="match status" value="1"/>
</dbReference>
<dbReference type="AlphaFoldDB" id="A0A0D9WAG1"/>
<dbReference type="Gramene" id="LPERR04G23360.3">
    <property type="protein sequence ID" value="LPERR04G23360.3"/>
    <property type="gene ID" value="LPERR04G23360"/>
</dbReference>
<feature type="compositionally biased region" description="Acidic residues" evidence="5">
    <location>
        <begin position="453"/>
        <end position="469"/>
    </location>
</feature>
<evidence type="ECO:0000256" key="2">
    <source>
        <dbReference type="ARBA" id="ARBA00022801"/>
    </source>
</evidence>
<protein>
    <recommendedName>
        <fullName evidence="1">peptidyl-tRNA hydrolase</fullName>
        <ecNumber evidence="1">3.1.1.29</ecNumber>
    </recommendedName>
</protein>
<dbReference type="InterPro" id="IPR012871">
    <property type="entry name" value="DUF1668_ORYSA"/>
</dbReference>
<dbReference type="InterPro" id="IPR023476">
    <property type="entry name" value="Pep_tRNA_hydro_II_dom_sf"/>
</dbReference>
<dbReference type="Pfam" id="PF01981">
    <property type="entry name" value="PTH2"/>
    <property type="match status" value="1"/>
</dbReference>
<accession>A0A0D9WAG1</accession>
<feature type="region of interest" description="Disordered" evidence="5">
    <location>
        <begin position="263"/>
        <end position="300"/>
    </location>
</feature>
<dbReference type="Pfam" id="PF07893">
    <property type="entry name" value="DUF1668"/>
    <property type="match status" value="1"/>
</dbReference>
<evidence type="ECO:0000256" key="3">
    <source>
        <dbReference type="ARBA" id="ARBA00038050"/>
    </source>
</evidence>
<dbReference type="GO" id="GO:0004045">
    <property type="term" value="F:peptidyl-tRNA hydrolase activity"/>
    <property type="evidence" value="ECO:0007669"/>
    <property type="project" value="UniProtKB-EC"/>
</dbReference>
<organism evidence="6 7">
    <name type="scientific">Leersia perrieri</name>
    <dbReference type="NCBI Taxonomy" id="77586"/>
    <lineage>
        <taxon>Eukaryota</taxon>
        <taxon>Viridiplantae</taxon>
        <taxon>Streptophyta</taxon>
        <taxon>Embryophyta</taxon>
        <taxon>Tracheophyta</taxon>
        <taxon>Spermatophyta</taxon>
        <taxon>Magnoliopsida</taxon>
        <taxon>Liliopsida</taxon>
        <taxon>Poales</taxon>
        <taxon>Poaceae</taxon>
        <taxon>BOP clade</taxon>
        <taxon>Oryzoideae</taxon>
        <taxon>Oryzeae</taxon>
        <taxon>Oryzinae</taxon>
        <taxon>Leersia</taxon>
    </lineage>
</organism>
<keyword evidence="2" id="KW-0378">Hydrolase</keyword>
<evidence type="ECO:0000313" key="7">
    <source>
        <dbReference type="Proteomes" id="UP000032180"/>
    </source>
</evidence>
<sequence>MMPTRRRDDGDGHGEAYGRKKKPRPSPQKQHLYLVLDDWDRGYSIHKLDVDDDSDTGIIHGDLATDGGGGPALRLAARGSPYGMRFFPMRGGHIAVVSDASPTLVYDTAAAALVTGPTLPGLLSAAAGGGGIALAMPGGEKVYALTSLGDGFPFVFEAFSPDDDCRWLPWAWRNEAAPPPPPFEGDVTAYAVHPDGHTVFVSTSGGGGTYTLDTRRGGEWRRRGDWVLPFHGQGFFDVELDAWVGLRHVDTVCVCQVPSRSGAGAGGAWPPEWDTLDDDDHGVVSSSSRGRRRQHGGRRHGTLSYMGDSRFCVVESVELDEEEEEDDDDVAELAPKFEIHVAVFGLKYNRRGELKTMARRAAGSFRAPKHFSRFSPVAFWINRIILNKSPTPPPPPSATAIPMGATASVLSLPTAAATIPAAATAIAGAAGCFALGYLLAVARLPRHAASGETSDDDSEDDSEEDDDDENSGRGKAAKRAPARKRAGLRLLFWARNVVTKSDSVKETERAFKARTAAANLLEVENLAEIIEDFKMVLVVRNDLKMGKGKIAAQCSHATLGLFKKLQQRAPKSLRRWERCGQVKVVVKIESEEDMLVLQGRSKSLNLPTHITIDAGRTQIAPRPADMVDEVTGGLKLL</sequence>
<reference evidence="6" key="3">
    <citation type="submission" date="2015-04" db="UniProtKB">
        <authorList>
            <consortium name="EnsemblPlants"/>
        </authorList>
    </citation>
    <scope>IDENTIFICATION</scope>
</reference>
<comment type="catalytic activity">
    <reaction evidence="4">
        <text>an N-acyl-L-alpha-aminoacyl-tRNA + H2O = an N-acyl-L-amino acid + a tRNA + H(+)</text>
        <dbReference type="Rhea" id="RHEA:54448"/>
        <dbReference type="Rhea" id="RHEA-COMP:10123"/>
        <dbReference type="Rhea" id="RHEA-COMP:13883"/>
        <dbReference type="ChEBI" id="CHEBI:15377"/>
        <dbReference type="ChEBI" id="CHEBI:15378"/>
        <dbReference type="ChEBI" id="CHEBI:59874"/>
        <dbReference type="ChEBI" id="CHEBI:78442"/>
        <dbReference type="ChEBI" id="CHEBI:138191"/>
        <dbReference type="EC" id="3.1.1.29"/>
    </reaction>
</comment>
<evidence type="ECO:0000256" key="5">
    <source>
        <dbReference type="SAM" id="MobiDB-lite"/>
    </source>
</evidence>
<dbReference type="PANTHER" id="PTHR33085:SF41">
    <property type="entry name" value="OS12G0624400 PROTEIN"/>
    <property type="match status" value="1"/>
</dbReference>
<dbReference type="NCBIfam" id="TIGR00283">
    <property type="entry name" value="arch_pth2"/>
    <property type="match status" value="1"/>
</dbReference>
<keyword evidence="7" id="KW-1185">Reference proteome</keyword>
<dbReference type="SUPFAM" id="SSF63829">
    <property type="entry name" value="Calcium-dependent phosphotriesterase"/>
    <property type="match status" value="1"/>
</dbReference>
<dbReference type="PANTHER" id="PTHR33085">
    <property type="entry name" value="OS12G0113100 PROTEIN-RELATED"/>
    <property type="match status" value="1"/>
</dbReference>
<feature type="region of interest" description="Disordered" evidence="5">
    <location>
        <begin position="1"/>
        <end position="30"/>
    </location>
</feature>
<feature type="region of interest" description="Disordered" evidence="5">
    <location>
        <begin position="449"/>
        <end position="481"/>
    </location>
</feature>
<evidence type="ECO:0000256" key="1">
    <source>
        <dbReference type="ARBA" id="ARBA00013260"/>
    </source>
</evidence>
<dbReference type="FunFam" id="3.40.1490.10:FF:000002">
    <property type="entry name" value="Peptidyl-tRNA hydrolase 2, mitochondrial"/>
    <property type="match status" value="1"/>
</dbReference>
<dbReference type="Gramene" id="LPERR04G23360.2">
    <property type="protein sequence ID" value="LPERR04G23360.2"/>
    <property type="gene ID" value="LPERR04G23360"/>
</dbReference>
<comment type="similarity">
    <text evidence="3">Belongs to the PTH2 family.</text>
</comment>
<dbReference type="EC" id="3.1.1.29" evidence="1"/>
<dbReference type="EnsemblPlants" id="LPERR04G23360.2">
    <property type="protein sequence ID" value="LPERR04G23360.2"/>
    <property type="gene ID" value="LPERR04G23360"/>
</dbReference>
<evidence type="ECO:0000313" key="6">
    <source>
        <dbReference type="EnsemblPlants" id="LPERR04G23360.3"/>
    </source>
</evidence>
<evidence type="ECO:0000256" key="4">
    <source>
        <dbReference type="ARBA" id="ARBA00048707"/>
    </source>
</evidence>
<reference evidence="6 7" key="1">
    <citation type="submission" date="2012-08" db="EMBL/GenBank/DDBJ databases">
        <title>Oryza genome evolution.</title>
        <authorList>
            <person name="Wing R.A."/>
        </authorList>
    </citation>
    <scope>NUCLEOTIDE SEQUENCE</scope>
</reference>
<dbReference type="HOGENOM" id="CLU_482672_0_0_1"/>
<proteinExistence type="inferred from homology"/>
<feature type="compositionally biased region" description="Basic and acidic residues" evidence="5">
    <location>
        <begin position="1"/>
        <end position="18"/>
    </location>
</feature>
<name>A0A0D9WAG1_9ORYZ</name>
<dbReference type="CDD" id="cd02430">
    <property type="entry name" value="PTH2"/>
    <property type="match status" value="1"/>
</dbReference>